<evidence type="ECO:0000259" key="1">
    <source>
        <dbReference type="SMART" id="SM00347"/>
    </source>
</evidence>
<name>A0A4R7THT4_9ACTN</name>
<dbReference type="EMBL" id="SOCE01000001">
    <property type="protein sequence ID" value="TDU91439.1"/>
    <property type="molecule type" value="Genomic_DNA"/>
</dbReference>
<keyword evidence="3" id="KW-1185">Reference proteome</keyword>
<dbReference type="AlphaFoldDB" id="A0A4R7THT4"/>
<keyword evidence="2" id="KW-0238">DNA-binding</keyword>
<evidence type="ECO:0000313" key="2">
    <source>
        <dbReference type="EMBL" id="TDU91439.1"/>
    </source>
</evidence>
<dbReference type="GO" id="GO:0006950">
    <property type="term" value="P:response to stress"/>
    <property type="evidence" value="ECO:0007669"/>
    <property type="project" value="TreeGrafter"/>
</dbReference>
<dbReference type="InterPro" id="IPR036390">
    <property type="entry name" value="WH_DNA-bd_sf"/>
</dbReference>
<dbReference type="RefSeq" id="WP_133981187.1">
    <property type="nucleotide sequence ID" value="NZ_SOCE01000001.1"/>
</dbReference>
<reference evidence="2 3" key="1">
    <citation type="submission" date="2019-03" db="EMBL/GenBank/DDBJ databases">
        <title>Genomic Encyclopedia of Type Strains, Phase III (KMG-III): the genomes of soil and plant-associated and newly described type strains.</title>
        <authorList>
            <person name="Whitman W."/>
        </authorList>
    </citation>
    <scope>NUCLEOTIDE SEQUENCE [LARGE SCALE GENOMIC DNA]</scope>
    <source>
        <strain evidence="2 3">VKM Ac-2575</strain>
    </source>
</reference>
<proteinExistence type="predicted"/>
<dbReference type="Proteomes" id="UP000295151">
    <property type="component" value="Unassembled WGS sequence"/>
</dbReference>
<dbReference type="Pfam" id="PF12802">
    <property type="entry name" value="MarR_2"/>
    <property type="match status" value="1"/>
</dbReference>
<dbReference type="GO" id="GO:0003700">
    <property type="term" value="F:DNA-binding transcription factor activity"/>
    <property type="evidence" value="ECO:0007669"/>
    <property type="project" value="InterPro"/>
</dbReference>
<accession>A0A4R7THT4</accession>
<sequence>MTSVNALAGRPQPPVERGVHIAGLFGLALKHLRAEILADSEHEFPGLRVSHYRLLELIPDSGARITDLAGVAGMTKQGLGQHVDYLQKLGYTESERLPEDRRVRLVRRTGKGDEAVAFSLAAIGRVETAWKKQLGSERYEVLRTILLELCQPFADELEWLEKA</sequence>
<dbReference type="GO" id="GO:0003677">
    <property type="term" value="F:DNA binding"/>
    <property type="evidence" value="ECO:0007669"/>
    <property type="project" value="UniProtKB-KW"/>
</dbReference>
<dbReference type="SMART" id="SM00347">
    <property type="entry name" value="HTH_MARR"/>
    <property type="match status" value="1"/>
</dbReference>
<dbReference type="PANTHER" id="PTHR33164:SF99">
    <property type="entry name" value="MARR FAMILY REGULATORY PROTEIN"/>
    <property type="match status" value="1"/>
</dbReference>
<comment type="caution">
    <text evidence="2">The sequence shown here is derived from an EMBL/GenBank/DDBJ whole genome shotgun (WGS) entry which is preliminary data.</text>
</comment>
<feature type="domain" description="HTH marR-type" evidence="1">
    <location>
        <begin position="40"/>
        <end position="139"/>
    </location>
</feature>
<dbReference type="InterPro" id="IPR039422">
    <property type="entry name" value="MarR/SlyA-like"/>
</dbReference>
<dbReference type="OrthoDB" id="122135at2"/>
<protein>
    <submittedName>
        <fullName evidence="2">DNA-binding MarR family transcriptional regulator</fullName>
    </submittedName>
</protein>
<dbReference type="InterPro" id="IPR036388">
    <property type="entry name" value="WH-like_DNA-bd_sf"/>
</dbReference>
<dbReference type="Gene3D" id="1.10.10.10">
    <property type="entry name" value="Winged helix-like DNA-binding domain superfamily/Winged helix DNA-binding domain"/>
    <property type="match status" value="1"/>
</dbReference>
<organism evidence="2 3">
    <name type="scientific">Kribbella voronezhensis</name>
    <dbReference type="NCBI Taxonomy" id="2512212"/>
    <lineage>
        <taxon>Bacteria</taxon>
        <taxon>Bacillati</taxon>
        <taxon>Actinomycetota</taxon>
        <taxon>Actinomycetes</taxon>
        <taxon>Propionibacteriales</taxon>
        <taxon>Kribbellaceae</taxon>
        <taxon>Kribbella</taxon>
    </lineage>
</organism>
<dbReference type="InterPro" id="IPR000835">
    <property type="entry name" value="HTH_MarR-typ"/>
</dbReference>
<gene>
    <name evidence="2" type="ORF">EV138_5045</name>
</gene>
<dbReference type="SUPFAM" id="SSF46785">
    <property type="entry name" value="Winged helix' DNA-binding domain"/>
    <property type="match status" value="1"/>
</dbReference>
<evidence type="ECO:0000313" key="3">
    <source>
        <dbReference type="Proteomes" id="UP000295151"/>
    </source>
</evidence>
<dbReference type="PANTHER" id="PTHR33164">
    <property type="entry name" value="TRANSCRIPTIONAL REGULATOR, MARR FAMILY"/>
    <property type="match status" value="1"/>
</dbReference>